<reference evidence="3" key="1">
    <citation type="journal article" date="2019" name="Int. J. Syst. Evol. Microbiol.">
        <title>The Global Catalogue of Microorganisms (GCM) 10K type strain sequencing project: providing services to taxonomists for standard genome sequencing and annotation.</title>
        <authorList>
            <consortium name="The Broad Institute Genomics Platform"/>
            <consortium name="The Broad Institute Genome Sequencing Center for Infectious Disease"/>
            <person name="Wu L."/>
            <person name="Ma J."/>
        </authorList>
    </citation>
    <scope>NUCLEOTIDE SEQUENCE [LARGE SCALE GENOMIC DNA]</scope>
    <source>
        <strain evidence="3">CGMCC 4.7676</strain>
    </source>
</reference>
<feature type="compositionally biased region" description="Polar residues" evidence="1">
    <location>
        <begin position="136"/>
        <end position="147"/>
    </location>
</feature>
<feature type="region of interest" description="Disordered" evidence="1">
    <location>
        <begin position="127"/>
        <end position="151"/>
    </location>
</feature>
<comment type="caution">
    <text evidence="2">The sequence shown here is derived from an EMBL/GenBank/DDBJ whole genome shotgun (WGS) entry which is preliminary data.</text>
</comment>
<dbReference type="RefSeq" id="WP_378243211.1">
    <property type="nucleotide sequence ID" value="NZ_JBHRWK010000059.1"/>
</dbReference>
<evidence type="ECO:0000313" key="2">
    <source>
        <dbReference type="EMBL" id="MFC3454046.1"/>
    </source>
</evidence>
<protein>
    <submittedName>
        <fullName evidence="2">Uncharacterized protein</fullName>
    </submittedName>
</protein>
<accession>A0ABV7P4M7</accession>
<feature type="region of interest" description="Disordered" evidence="1">
    <location>
        <begin position="228"/>
        <end position="248"/>
    </location>
</feature>
<keyword evidence="3" id="KW-1185">Reference proteome</keyword>
<name>A0ABV7P4M7_9PSEU</name>
<evidence type="ECO:0000313" key="3">
    <source>
        <dbReference type="Proteomes" id="UP001595645"/>
    </source>
</evidence>
<organism evidence="2 3">
    <name type="scientific">Amycolatopsis speibonae</name>
    <dbReference type="NCBI Taxonomy" id="1450224"/>
    <lineage>
        <taxon>Bacteria</taxon>
        <taxon>Bacillati</taxon>
        <taxon>Actinomycetota</taxon>
        <taxon>Actinomycetes</taxon>
        <taxon>Pseudonocardiales</taxon>
        <taxon>Pseudonocardiaceae</taxon>
        <taxon>Amycolatopsis</taxon>
    </lineage>
</organism>
<dbReference type="EMBL" id="JBHRWK010000059">
    <property type="protein sequence ID" value="MFC3454046.1"/>
    <property type="molecule type" value="Genomic_DNA"/>
</dbReference>
<sequence length="275" mass="30263">MGRMRTMKPEFFKSRSLAKVPREVRLMFAGMWTEADDHGNGVADPRLLKAALFPLDDDVEPEHVSAFLRMLVASSHISLYAVGEETYFHIINFTKHQAAAYRRGEPKYPGVAAGQKVELDPACEGVQESAARTPKSAVTGNREQVTGNEEKDLATAAAPAVPVPDLFDAFWSNYPRKANKQQAKKAWPKACKKLSPERLVKAAAYWAGQWETAGVETQHIPHASTFLNNERWNDEPPRSRTTPAASPTDAFAQQFLAAGRQPTQPPLRALPGGAS</sequence>
<dbReference type="Proteomes" id="UP001595645">
    <property type="component" value="Unassembled WGS sequence"/>
</dbReference>
<gene>
    <name evidence="2" type="ORF">ACFOSH_31810</name>
</gene>
<evidence type="ECO:0000256" key="1">
    <source>
        <dbReference type="SAM" id="MobiDB-lite"/>
    </source>
</evidence>
<proteinExistence type="predicted"/>